<dbReference type="AlphaFoldDB" id="A0A498K9H3"/>
<reference evidence="1 2" key="1">
    <citation type="submission" date="2018-10" db="EMBL/GenBank/DDBJ databases">
        <title>A high-quality apple genome assembly.</title>
        <authorList>
            <person name="Hu J."/>
        </authorList>
    </citation>
    <scope>NUCLEOTIDE SEQUENCE [LARGE SCALE GENOMIC DNA]</scope>
    <source>
        <strain evidence="2">cv. HFTH1</strain>
        <tissue evidence="1">Young leaf</tissue>
    </source>
</reference>
<name>A0A498K9H3_MALDO</name>
<proteinExistence type="predicted"/>
<evidence type="ECO:0000313" key="2">
    <source>
        <dbReference type="Proteomes" id="UP000290289"/>
    </source>
</evidence>
<accession>A0A498K9H3</accession>
<dbReference type="Proteomes" id="UP000290289">
    <property type="component" value="Chromosome 3"/>
</dbReference>
<protein>
    <submittedName>
        <fullName evidence="1">Uncharacterized protein</fullName>
    </submittedName>
</protein>
<evidence type="ECO:0000313" key="1">
    <source>
        <dbReference type="EMBL" id="RXI04929.1"/>
    </source>
</evidence>
<comment type="caution">
    <text evidence="1">The sequence shown here is derived from an EMBL/GenBank/DDBJ whole genome shotgun (WGS) entry which is preliminary data.</text>
</comment>
<organism evidence="1 2">
    <name type="scientific">Malus domestica</name>
    <name type="common">Apple</name>
    <name type="synonym">Pyrus malus</name>
    <dbReference type="NCBI Taxonomy" id="3750"/>
    <lineage>
        <taxon>Eukaryota</taxon>
        <taxon>Viridiplantae</taxon>
        <taxon>Streptophyta</taxon>
        <taxon>Embryophyta</taxon>
        <taxon>Tracheophyta</taxon>
        <taxon>Spermatophyta</taxon>
        <taxon>Magnoliopsida</taxon>
        <taxon>eudicotyledons</taxon>
        <taxon>Gunneridae</taxon>
        <taxon>Pentapetalae</taxon>
        <taxon>rosids</taxon>
        <taxon>fabids</taxon>
        <taxon>Rosales</taxon>
        <taxon>Rosaceae</taxon>
        <taxon>Amygdaloideae</taxon>
        <taxon>Maleae</taxon>
        <taxon>Malus</taxon>
    </lineage>
</organism>
<keyword evidence="2" id="KW-1185">Reference proteome</keyword>
<dbReference type="EMBL" id="RDQH01000329">
    <property type="protein sequence ID" value="RXI04929.1"/>
    <property type="molecule type" value="Genomic_DNA"/>
</dbReference>
<sequence length="156" mass="17541">MIMLVRNALFPIDRVETPDKVFIKAMCQMESAIIGRCVFKNKSATIPIYADISFMELCFELTYVVPDHPLCLLKIDLDVRVLHLSLVNDKQNFVTINVNKCQSPCEGDSGGVNGNRSCGSDWNVATPSNTYLHDWDDVNGKYTAPLPQTYLSSHPW</sequence>
<gene>
    <name evidence="1" type="ORF">DVH24_039203</name>
</gene>